<reference evidence="1 2" key="1">
    <citation type="submission" date="2019-08" db="EMBL/GenBank/DDBJ databases">
        <title>Selenomonas sp. mPRGC5 and Selenomonas sp. mPRGC8 isolated from ruminal fluid of dairy goat (Capra hircus).</title>
        <authorList>
            <person name="Poothong S."/>
            <person name="Nuengjamnong C."/>
            <person name="Tanasupawat S."/>
        </authorList>
    </citation>
    <scope>NUCLEOTIDE SEQUENCE [LARGE SCALE GENOMIC DNA]</scope>
    <source>
        <strain evidence="2">mPRGC5</strain>
    </source>
</reference>
<dbReference type="AlphaFoldDB" id="A0A5D6VVN6"/>
<dbReference type="RefSeq" id="WP_149172312.1">
    <property type="nucleotide sequence ID" value="NZ_VTOY01000017.1"/>
</dbReference>
<evidence type="ECO:0000313" key="2">
    <source>
        <dbReference type="Proteomes" id="UP000323646"/>
    </source>
</evidence>
<dbReference type="Proteomes" id="UP000323646">
    <property type="component" value="Unassembled WGS sequence"/>
</dbReference>
<name>A0A5D6VVN6_9FIRM</name>
<comment type="caution">
    <text evidence="1">The sequence shown here is derived from an EMBL/GenBank/DDBJ whole genome shotgun (WGS) entry which is preliminary data.</text>
</comment>
<protein>
    <submittedName>
        <fullName evidence="1">Uncharacterized protein</fullName>
    </submittedName>
</protein>
<evidence type="ECO:0000313" key="1">
    <source>
        <dbReference type="EMBL" id="TYZ20091.1"/>
    </source>
</evidence>
<accession>A0A5D6VVN6</accession>
<sequence>MTKITAIGQKWGHRTTVEVSRERKGQEIKILFNGKEEPCLLSELETALDMAPLMANCYQPPKDSMLAYYNALSACFFEKMENIEVKGRIEQIPTYKEAAVY</sequence>
<keyword evidence="2" id="KW-1185">Reference proteome</keyword>
<gene>
    <name evidence="1" type="ORF">FZ040_12550</name>
</gene>
<dbReference type="EMBL" id="VTOY01000017">
    <property type="protein sequence ID" value="TYZ20091.1"/>
    <property type="molecule type" value="Genomic_DNA"/>
</dbReference>
<proteinExistence type="predicted"/>
<organism evidence="1 2">
    <name type="scientific">Selenomonas ruminis</name>
    <dbReference type="NCBI Taxonomy" id="2593411"/>
    <lineage>
        <taxon>Bacteria</taxon>
        <taxon>Bacillati</taxon>
        <taxon>Bacillota</taxon>
        <taxon>Negativicutes</taxon>
        <taxon>Selenomonadales</taxon>
        <taxon>Selenomonadaceae</taxon>
        <taxon>Selenomonas</taxon>
    </lineage>
</organism>